<keyword evidence="1" id="KW-0812">Transmembrane</keyword>
<feature type="transmembrane region" description="Helical" evidence="1">
    <location>
        <begin position="83"/>
        <end position="110"/>
    </location>
</feature>
<name>A0A0R2CJD7_9LACO</name>
<keyword evidence="1" id="KW-0472">Membrane</keyword>
<accession>A0A0R2CJD7</accession>
<comment type="caution">
    <text evidence="2">The sequence shown here is derived from an EMBL/GenBank/DDBJ whole genome shotgun (WGS) entry which is preliminary data.</text>
</comment>
<dbReference type="STRING" id="1133569.FD21_GL001133"/>
<feature type="transmembrane region" description="Helical" evidence="1">
    <location>
        <begin position="233"/>
        <end position="259"/>
    </location>
</feature>
<feature type="transmembrane region" description="Helical" evidence="1">
    <location>
        <begin position="149"/>
        <end position="170"/>
    </location>
</feature>
<proteinExistence type="predicted"/>
<keyword evidence="3" id="KW-1185">Reference proteome</keyword>
<dbReference type="AlphaFoldDB" id="A0A0R2CJD7"/>
<dbReference type="PATRIC" id="fig|1133569.4.peg.1262"/>
<keyword evidence="1" id="KW-1133">Transmembrane helix</keyword>
<organism evidence="2 3">
    <name type="scientific">Liquorilactobacillus vini DSM 20605</name>
    <dbReference type="NCBI Taxonomy" id="1133569"/>
    <lineage>
        <taxon>Bacteria</taxon>
        <taxon>Bacillati</taxon>
        <taxon>Bacillota</taxon>
        <taxon>Bacilli</taxon>
        <taxon>Lactobacillales</taxon>
        <taxon>Lactobacillaceae</taxon>
        <taxon>Liquorilactobacillus</taxon>
    </lineage>
</organism>
<dbReference type="eggNOG" id="ENOG50309KD">
    <property type="taxonomic scope" value="Bacteria"/>
</dbReference>
<protein>
    <recommendedName>
        <fullName evidence="4">Glycerophosphoryl diester phosphodiesterase membrane domain-containing protein</fullName>
    </recommendedName>
</protein>
<dbReference type="EMBL" id="AYYX01000030">
    <property type="protein sequence ID" value="KRM88539.1"/>
    <property type="molecule type" value="Genomic_DNA"/>
</dbReference>
<sequence length="327" mass="37775">MIKPLLKIIKRGHILKAKKQKQVQQYLTTLWQKYRQNGIIPGVVLTIATVITALLSWLIVELFKVGITSLSYLTMVLMYGSSSAMILIGLLEIIASILLSFGLTILIYYVNISLQYQMQTTLIQPDKKISWQSIWQEFRRLNKNQQLRLYLYTNLFIMLWQLPILVLNYFFGSHQIVADILAVAAIVILIWKQLEYSQAIFLYREQQPKFLGQSQRLALTASRRFLEGSRKNLLKVVILLAIPVAIWSGIWGVIWYYGFYFWEPVMIYGAPIIEVLGICFYLPIVMLILADFYEQYRTPETVAAAFHTLFKPVAKLTGADHPVRSAK</sequence>
<evidence type="ECO:0000313" key="2">
    <source>
        <dbReference type="EMBL" id="KRM88539.1"/>
    </source>
</evidence>
<evidence type="ECO:0008006" key="4">
    <source>
        <dbReference type="Google" id="ProtNLM"/>
    </source>
</evidence>
<reference evidence="2 3" key="1">
    <citation type="journal article" date="2015" name="Genome Announc.">
        <title>Expanding the biotechnology potential of lactobacilli through comparative genomics of 213 strains and associated genera.</title>
        <authorList>
            <person name="Sun Z."/>
            <person name="Harris H.M."/>
            <person name="McCann A."/>
            <person name="Guo C."/>
            <person name="Argimon S."/>
            <person name="Zhang W."/>
            <person name="Yang X."/>
            <person name="Jeffery I.B."/>
            <person name="Cooney J.C."/>
            <person name="Kagawa T.F."/>
            <person name="Liu W."/>
            <person name="Song Y."/>
            <person name="Salvetti E."/>
            <person name="Wrobel A."/>
            <person name="Rasinkangas P."/>
            <person name="Parkhill J."/>
            <person name="Rea M.C."/>
            <person name="O'Sullivan O."/>
            <person name="Ritari J."/>
            <person name="Douillard F.P."/>
            <person name="Paul Ross R."/>
            <person name="Yang R."/>
            <person name="Briner A.E."/>
            <person name="Felis G.E."/>
            <person name="de Vos W.M."/>
            <person name="Barrangou R."/>
            <person name="Klaenhammer T.R."/>
            <person name="Caufield P.W."/>
            <person name="Cui Y."/>
            <person name="Zhang H."/>
            <person name="O'Toole P.W."/>
        </authorList>
    </citation>
    <scope>NUCLEOTIDE SEQUENCE [LARGE SCALE GENOMIC DNA]</scope>
    <source>
        <strain evidence="2 3">DSM 20605</strain>
    </source>
</reference>
<evidence type="ECO:0000256" key="1">
    <source>
        <dbReference type="SAM" id="Phobius"/>
    </source>
</evidence>
<evidence type="ECO:0000313" key="3">
    <source>
        <dbReference type="Proteomes" id="UP000051576"/>
    </source>
</evidence>
<dbReference type="Proteomes" id="UP000051576">
    <property type="component" value="Unassembled WGS sequence"/>
</dbReference>
<feature type="transmembrane region" description="Helical" evidence="1">
    <location>
        <begin position="265"/>
        <end position="289"/>
    </location>
</feature>
<feature type="transmembrane region" description="Helical" evidence="1">
    <location>
        <begin position="176"/>
        <end position="194"/>
    </location>
</feature>
<feature type="transmembrane region" description="Helical" evidence="1">
    <location>
        <begin position="39"/>
        <end position="63"/>
    </location>
</feature>
<gene>
    <name evidence="2" type="ORF">FD21_GL001133</name>
</gene>